<feature type="signal peptide" evidence="2">
    <location>
        <begin position="1"/>
        <end position="25"/>
    </location>
</feature>
<evidence type="ECO:0000256" key="2">
    <source>
        <dbReference type="SAM" id="SignalP"/>
    </source>
</evidence>
<feature type="region of interest" description="Disordered" evidence="1">
    <location>
        <begin position="103"/>
        <end position="163"/>
    </location>
</feature>
<dbReference type="AlphaFoldDB" id="A0A182FZ83"/>
<organism evidence="3 4">
    <name type="scientific">Anopheles albimanus</name>
    <name type="common">New world malaria mosquito</name>
    <dbReference type="NCBI Taxonomy" id="7167"/>
    <lineage>
        <taxon>Eukaryota</taxon>
        <taxon>Metazoa</taxon>
        <taxon>Ecdysozoa</taxon>
        <taxon>Arthropoda</taxon>
        <taxon>Hexapoda</taxon>
        <taxon>Insecta</taxon>
        <taxon>Pterygota</taxon>
        <taxon>Neoptera</taxon>
        <taxon>Endopterygota</taxon>
        <taxon>Diptera</taxon>
        <taxon>Nematocera</taxon>
        <taxon>Culicoidea</taxon>
        <taxon>Culicidae</taxon>
        <taxon>Anophelinae</taxon>
        <taxon>Anopheles</taxon>
    </lineage>
</organism>
<sequence length="199" mass="21929">MDRCCRRYAWCWVIVWLIAISRIHGSVAPVDVETITENFELGASEPESDQTVLATTVQSEPLSSKCRFNIQENDFSGGSNGCLQEGIEDIVSDHTVTDEDQLITSTVPSTTSVESTTAASTTTEPPSTTESRGRMVRFGTRRRGAVTRATPTGEPNKRPTTTYASVRTVQSRRGLFNPELRNRYLGRFRSTTTATPDSS</sequence>
<evidence type="ECO:0000313" key="4">
    <source>
        <dbReference type="Proteomes" id="UP000069272"/>
    </source>
</evidence>
<keyword evidence="4" id="KW-1185">Reference proteome</keyword>
<keyword evidence="2" id="KW-0732">Signal</keyword>
<feature type="compositionally biased region" description="Low complexity" evidence="1">
    <location>
        <begin position="104"/>
        <end position="130"/>
    </location>
</feature>
<dbReference type="Proteomes" id="UP000069272">
    <property type="component" value="Chromosome 3R"/>
</dbReference>
<evidence type="ECO:0000256" key="1">
    <source>
        <dbReference type="SAM" id="MobiDB-lite"/>
    </source>
</evidence>
<dbReference type="VEuPathDB" id="VectorBase:AALB014902"/>
<evidence type="ECO:0000313" key="3">
    <source>
        <dbReference type="EnsemblMetazoa" id="AALB014902-PA"/>
    </source>
</evidence>
<protein>
    <submittedName>
        <fullName evidence="3">Uncharacterized protein</fullName>
    </submittedName>
</protein>
<dbReference type="EnsemblMetazoa" id="AALB014902-RA">
    <property type="protein sequence ID" value="AALB014902-PA"/>
    <property type="gene ID" value="AALB014902"/>
</dbReference>
<accession>A0A182FZ83</accession>
<reference evidence="3 4" key="1">
    <citation type="journal article" date="2017" name="G3 (Bethesda)">
        <title>The Physical Genome Mapping of Anopheles albimanus Corrected Scaffold Misassemblies and Identified Interarm Rearrangements in Genus Anopheles.</title>
        <authorList>
            <person name="Artemov G.N."/>
            <person name="Peery A.N."/>
            <person name="Jiang X."/>
            <person name="Tu Z."/>
            <person name="Stegniy V.N."/>
            <person name="Sharakhova M.V."/>
            <person name="Sharakhov I.V."/>
        </authorList>
    </citation>
    <scope>NUCLEOTIDE SEQUENCE [LARGE SCALE GENOMIC DNA]</scope>
    <source>
        <strain evidence="3 4">ALBI9_A</strain>
    </source>
</reference>
<reference evidence="3" key="2">
    <citation type="submission" date="2022-08" db="UniProtKB">
        <authorList>
            <consortium name="EnsemblMetazoa"/>
        </authorList>
    </citation>
    <scope>IDENTIFICATION</scope>
    <source>
        <strain evidence="3">STECLA/ALBI9_A</strain>
    </source>
</reference>
<proteinExistence type="predicted"/>
<name>A0A182FZ83_ANOAL</name>
<feature type="chain" id="PRO_5043724863" evidence="2">
    <location>
        <begin position="26"/>
        <end position="199"/>
    </location>
</feature>